<reference evidence="1" key="1">
    <citation type="journal article" date="2018" name="Genome Biol.">
        <title>SKESA: strategic k-mer extension for scrupulous assemblies.</title>
        <authorList>
            <person name="Souvorov A."/>
            <person name="Agarwala R."/>
            <person name="Lipman D.J."/>
        </authorList>
    </citation>
    <scope>NUCLEOTIDE SEQUENCE</scope>
    <source>
        <strain evidence="1">BCW_3452</strain>
    </source>
</reference>
<accession>A0A8H9K6H7</accession>
<proteinExistence type="predicted"/>
<protein>
    <submittedName>
        <fullName evidence="1">Uncharacterized protein</fullName>
    </submittedName>
</protein>
<sequence length="330" mass="36919">MYKFAPSNRQTVLNIFKSAYPQEFKQLFKQVKKDKDLIFNKVFGCLRDETFVDLIGEQCFADEQRWLDGGRESLFVPSTSFLLALGRTKFDIADTSAIQPFKKSFVLSVPSDFEINGKKISGVLVNWYESANEASEAMDSFYKKCGIEANLRPVHVDIGSGCLAMMYRVEGDEELSRCLMPTTMFKAALANNTNDFIQEIQSFANEHSFQVLNIEEYKIQFKLLRTVLSVMVYIQSFGDKILKKGLPVNTAPKDIVGGTGVMKSSKMTLSVSSEFGTSTSGFGDRAAHFRQLLAERYYVGKHSCKKRGSRIVFVSPAVIGSHSPSTLEGV</sequence>
<dbReference type="AlphaFoldDB" id="A0A8H9K6H7"/>
<organism evidence="1">
    <name type="scientific">Vibrio vulnificus</name>
    <dbReference type="NCBI Taxonomy" id="672"/>
    <lineage>
        <taxon>Bacteria</taxon>
        <taxon>Pseudomonadati</taxon>
        <taxon>Pseudomonadota</taxon>
        <taxon>Gammaproteobacteria</taxon>
        <taxon>Vibrionales</taxon>
        <taxon>Vibrionaceae</taxon>
        <taxon>Vibrio</taxon>
    </lineage>
</organism>
<dbReference type="EMBL" id="DACRBY010000001">
    <property type="protein sequence ID" value="HAS8538353.1"/>
    <property type="molecule type" value="Genomic_DNA"/>
</dbReference>
<evidence type="ECO:0000313" key="1">
    <source>
        <dbReference type="EMBL" id="HAS8538353.1"/>
    </source>
</evidence>
<dbReference type="Proteomes" id="UP000863257">
    <property type="component" value="Unassembled WGS sequence"/>
</dbReference>
<reference evidence="1" key="2">
    <citation type="submission" date="2019-01" db="EMBL/GenBank/DDBJ databases">
        <authorList>
            <consortium name="NCBI Pathogen Detection Project"/>
        </authorList>
    </citation>
    <scope>NUCLEOTIDE SEQUENCE</scope>
    <source>
        <strain evidence="1">BCW_3452</strain>
    </source>
</reference>
<name>A0A8H9K6H7_VIBVL</name>
<comment type="caution">
    <text evidence="1">The sequence shown here is derived from an EMBL/GenBank/DDBJ whole genome shotgun (WGS) entry which is preliminary data.</text>
</comment>
<gene>
    <name evidence="1" type="ORF">I7730_00880</name>
</gene>